<evidence type="ECO:0000313" key="2">
    <source>
        <dbReference type="Proteomes" id="UP000789920"/>
    </source>
</evidence>
<keyword evidence="2" id="KW-1185">Reference proteome</keyword>
<accession>A0ACA9R4F8</accession>
<gene>
    <name evidence="1" type="ORF">RPERSI_LOCUS16997</name>
</gene>
<organism evidence="1 2">
    <name type="scientific">Racocetra persica</name>
    <dbReference type="NCBI Taxonomy" id="160502"/>
    <lineage>
        <taxon>Eukaryota</taxon>
        <taxon>Fungi</taxon>
        <taxon>Fungi incertae sedis</taxon>
        <taxon>Mucoromycota</taxon>
        <taxon>Glomeromycotina</taxon>
        <taxon>Glomeromycetes</taxon>
        <taxon>Diversisporales</taxon>
        <taxon>Gigasporaceae</taxon>
        <taxon>Racocetra</taxon>
    </lineage>
</organism>
<dbReference type="Proteomes" id="UP000789920">
    <property type="component" value="Unassembled WGS sequence"/>
</dbReference>
<protein>
    <submittedName>
        <fullName evidence="1">14206_t:CDS:1</fullName>
    </submittedName>
</protein>
<sequence>GMNFGKYSILIRISYVEINDKHELFITVPSAKDSSGIDIWNLTNQKLIVSSIGLDQNRKTGYCMAIKIFPNNNFQNFQSVTKNYLILAAYEDGSVNLWSITINTNDSVSNEKDNIVVEKLWDRKEHGESVLSIDLSPDKQFAMSTSGDNKIVKYNFDERFREPLIQSTTVKCAGIAEVKIRSDGKIFATAGWDTKIRVFSSKSLKPLAILSYHRESVYALAFSCILPLDEQDHDKSTEEEKDLGNEERTEKHYLVGGGKDQRISLWEIY</sequence>
<proteinExistence type="predicted"/>
<reference evidence="1" key="1">
    <citation type="submission" date="2021-06" db="EMBL/GenBank/DDBJ databases">
        <authorList>
            <person name="Kallberg Y."/>
            <person name="Tangrot J."/>
            <person name="Rosling A."/>
        </authorList>
    </citation>
    <scope>NUCLEOTIDE SEQUENCE</scope>
    <source>
        <strain evidence="1">MA461A</strain>
    </source>
</reference>
<dbReference type="EMBL" id="CAJVQC010042889">
    <property type="protein sequence ID" value="CAG8776316.1"/>
    <property type="molecule type" value="Genomic_DNA"/>
</dbReference>
<feature type="non-terminal residue" evidence="1">
    <location>
        <position position="1"/>
    </location>
</feature>
<name>A0ACA9R4F8_9GLOM</name>
<comment type="caution">
    <text evidence="1">The sequence shown here is derived from an EMBL/GenBank/DDBJ whole genome shotgun (WGS) entry which is preliminary data.</text>
</comment>
<evidence type="ECO:0000313" key="1">
    <source>
        <dbReference type="EMBL" id="CAG8776316.1"/>
    </source>
</evidence>